<keyword evidence="5" id="KW-1185">Reference proteome</keyword>
<dbReference type="Proteomes" id="UP000007967">
    <property type="component" value="Chromosome"/>
</dbReference>
<gene>
    <name evidence="4" type="ordered locus">Kfla_6319</name>
</gene>
<dbReference type="PROSITE" id="PS51186">
    <property type="entry name" value="GNAT"/>
    <property type="match status" value="1"/>
</dbReference>
<evidence type="ECO:0000259" key="3">
    <source>
        <dbReference type="PROSITE" id="PS51186"/>
    </source>
</evidence>
<dbReference type="STRING" id="479435.Kfla_6319"/>
<sequence>MRNAVLVIELRELTPDDWKDWRELRLAALTDAPTAFGARYADWADAAEDRWRARLALPGSYNLIAVLDGEPAGMASGLPSHDEPDVRELVSMWITPAARGRGVGDRLMTAVETWARSAGARAVELSVVEGNEKAHALYLRHGYQLTGKSGGPMPDGIHRELVLRKQL</sequence>
<protein>
    <submittedName>
        <fullName evidence="4">GCN5-related N-acetyltransferase</fullName>
    </submittedName>
</protein>
<dbReference type="eggNOG" id="COG0456">
    <property type="taxonomic scope" value="Bacteria"/>
</dbReference>
<dbReference type="Gene3D" id="3.40.630.30">
    <property type="match status" value="1"/>
</dbReference>
<dbReference type="KEGG" id="kfl:Kfla_6319"/>
<reference evidence="5" key="1">
    <citation type="submission" date="2009-09" db="EMBL/GenBank/DDBJ databases">
        <title>The complete genome of Kribbella flavida DSM 17836.</title>
        <authorList>
            <consortium name="US DOE Joint Genome Institute (JGI-PGF)"/>
            <person name="Lucas S."/>
            <person name="Copeland A."/>
            <person name="Lapidus A."/>
            <person name="Glavina del Rio T."/>
            <person name="Dalin E."/>
            <person name="Tice H."/>
            <person name="Bruce D."/>
            <person name="Goodwin L."/>
            <person name="Pitluck S."/>
            <person name="Kyrpides N."/>
            <person name="Mavromatis K."/>
            <person name="Ivanova N."/>
            <person name="Saunders E."/>
            <person name="Brettin T."/>
            <person name="Detter J.C."/>
            <person name="Han C."/>
            <person name="Larimer F."/>
            <person name="Land M."/>
            <person name="Hauser L."/>
            <person name="Markowitz V."/>
            <person name="Cheng J.-F."/>
            <person name="Hugenholtz P."/>
            <person name="Woyke T."/>
            <person name="Wu D."/>
            <person name="Pukall R."/>
            <person name="Klenk H.-P."/>
            <person name="Eisen J.A."/>
        </authorList>
    </citation>
    <scope>NUCLEOTIDE SEQUENCE [LARGE SCALE GENOMIC DNA]</scope>
    <source>
        <strain evidence="5">DSM 17836 / JCM 10339 / NBRC 14399</strain>
    </source>
</reference>
<organism evidence="4 5">
    <name type="scientific">Kribbella flavida (strain DSM 17836 / JCM 10339 / NBRC 14399)</name>
    <dbReference type="NCBI Taxonomy" id="479435"/>
    <lineage>
        <taxon>Bacteria</taxon>
        <taxon>Bacillati</taxon>
        <taxon>Actinomycetota</taxon>
        <taxon>Actinomycetes</taxon>
        <taxon>Propionibacteriales</taxon>
        <taxon>Kribbellaceae</taxon>
        <taxon>Kribbella</taxon>
    </lineage>
</organism>
<dbReference type="Pfam" id="PF00583">
    <property type="entry name" value="Acetyltransf_1"/>
    <property type="match status" value="1"/>
</dbReference>
<evidence type="ECO:0000256" key="1">
    <source>
        <dbReference type="ARBA" id="ARBA00022679"/>
    </source>
</evidence>
<dbReference type="PANTHER" id="PTHR43877:SF2">
    <property type="entry name" value="AMINOALKYLPHOSPHONATE N-ACETYLTRANSFERASE-RELATED"/>
    <property type="match status" value="1"/>
</dbReference>
<dbReference type="HOGENOM" id="CLU_013985_19_3_11"/>
<evidence type="ECO:0000313" key="4">
    <source>
        <dbReference type="EMBL" id="ADB35321.1"/>
    </source>
</evidence>
<dbReference type="AlphaFoldDB" id="D2PWU1"/>
<keyword evidence="1 4" id="KW-0808">Transferase</keyword>
<dbReference type="InterPro" id="IPR050832">
    <property type="entry name" value="Bact_Acetyltransf"/>
</dbReference>
<evidence type="ECO:0000256" key="2">
    <source>
        <dbReference type="ARBA" id="ARBA00023315"/>
    </source>
</evidence>
<feature type="domain" description="N-acetyltransferase" evidence="3">
    <location>
        <begin position="8"/>
        <end position="167"/>
    </location>
</feature>
<proteinExistence type="predicted"/>
<reference evidence="4 5" key="2">
    <citation type="journal article" date="2010" name="Stand. Genomic Sci.">
        <title>Complete genome sequence of Kribbella flavida type strain (IFO 14399).</title>
        <authorList>
            <person name="Pukall R."/>
            <person name="Lapidus A."/>
            <person name="Glavina Del Rio T."/>
            <person name="Copeland A."/>
            <person name="Tice H."/>
            <person name="Cheng J.-F."/>
            <person name="Lucas S."/>
            <person name="Chen F."/>
            <person name="Nolan M."/>
            <person name="LaButti K."/>
            <person name="Pati A."/>
            <person name="Ivanova N."/>
            <person name="Mavrommatis K."/>
            <person name="Mikhailova N."/>
            <person name="Pitluck S."/>
            <person name="Bruce D."/>
            <person name="Goodwin L."/>
            <person name="Land M."/>
            <person name="Hauser L."/>
            <person name="Chang Y.-J."/>
            <person name="Jeffries C.D."/>
            <person name="Chen A."/>
            <person name="Palaniappan K."/>
            <person name="Chain P."/>
            <person name="Rohde M."/>
            <person name="Goeker M."/>
            <person name="Bristow J."/>
            <person name="Eisen J.A."/>
            <person name="Markowitz V."/>
            <person name="Hugenholtz P."/>
            <person name="Kyrpides N.C."/>
            <person name="Klenk H.-P."/>
            <person name="Brettin T."/>
        </authorList>
    </citation>
    <scope>NUCLEOTIDE SEQUENCE [LARGE SCALE GENOMIC DNA]</scope>
    <source>
        <strain evidence="5">DSM 17836 / JCM 10339 / NBRC 14399</strain>
    </source>
</reference>
<dbReference type="SUPFAM" id="SSF55729">
    <property type="entry name" value="Acyl-CoA N-acyltransferases (Nat)"/>
    <property type="match status" value="1"/>
</dbReference>
<keyword evidence="2" id="KW-0012">Acyltransferase</keyword>
<dbReference type="GO" id="GO:0016747">
    <property type="term" value="F:acyltransferase activity, transferring groups other than amino-acyl groups"/>
    <property type="evidence" value="ECO:0007669"/>
    <property type="project" value="InterPro"/>
</dbReference>
<dbReference type="InterPro" id="IPR000182">
    <property type="entry name" value="GNAT_dom"/>
</dbReference>
<dbReference type="CDD" id="cd04301">
    <property type="entry name" value="NAT_SF"/>
    <property type="match status" value="1"/>
</dbReference>
<accession>D2PWU1</accession>
<name>D2PWU1_KRIFD</name>
<evidence type="ECO:0000313" key="5">
    <source>
        <dbReference type="Proteomes" id="UP000007967"/>
    </source>
</evidence>
<dbReference type="InterPro" id="IPR016181">
    <property type="entry name" value="Acyl_CoA_acyltransferase"/>
</dbReference>
<dbReference type="PANTHER" id="PTHR43877">
    <property type="entry name" value="AMINOALKYLPHOSPHONATE N-ACETYLTRANSFERASE-RELATED-RELATED"/>
    <property type="match status" value="1"/>
</dbReference>
<dbReference type="EMBL" id="CP001736">
    <property type="protein sequence ID" value="ADB35321.1"/>
    <property type="molecule type" value="Genomic_DNA"/>
</dbReference>